<evidence type="ECO:0000256" key="2">
    <source>
        <dbReference type="ARBA" id="ARBA00022737"/>
    </source>
</evidence>
<dbReference type="SMART" id="SM00255">
    <property type="entry name" value="TIR"/>
    <property type="match status" value="1"/>
</dbReference>
<feature type="domain" description="TIR" evidence="4">
    <location>
        <begin position="14"/>
        <end position="185"/>
    </location>
</feature>
<dbReference type="InterPro" id="IPR042197">
    <property type="entry name" value="Apaf_helical"/>
</dbReference>
<proteinExistence type="predicted"/>
<dbReference type="OMA" id="IAMEVEP"/>
<dbReference type="PRINTS" id="PR00364">
    <property type="entry name" value="DISEASERSIST"/>
</dbReference>
<dbReference type="Gene3D" id="1.10.8.430">
    <property type="entry name" value="Helical domain of apoptotic protease-activating factors"/>
    <property type="match status" value="1"/>
</dbReference>
<dbReference type="Pfam" id="PF01582">
    <property type="entry name" value="TIR"/>
    <property type="match status" value="1"/>
</dbReference>
<dbReference type="InterPro" id="IPR035897">
    <property type="entry name" value="Toll_tir_struct_dom_sf"/>
</dbReference>
<organism evidence="5 8">
    <name type="scientific">Medicago truncatula</name>
    <name type="common">Barrel medic</name>
    <name type="synonym">Medicago tribuloides</name>
    <dbReference type="NCBI Taxonomy" id="3880"/>
    <lineage>
        <taxon>Eukaryota</taxon>
        <taxon>Viridiplantae</taxon>
        <taxon>Streptophyta</taxon>
        <taxon>Embryophyta</taxon>
        <taxon>Tracheophyta</taxon>
        <taxon>Spermatophyta</taxon>
        <taxon>Magnoliopsida</taxon>
        <taxon>eudicotyledons</taxon>
        <taxon>Gunneridae</taxon>
        <taxon>Pentapetalae</taxon>
        <taxon>rosids</taxon>
        <taxon>fabids</taxon>
        <taxon>Fabales</taxon>
        <taxon>Fabaceae</taxon>
        <taxon>Papilionoideae</taxon>
        <taxon>50 kb inversion clade</taxon>
        <taxon>NPAAA clade</taxon>
        <taxon>Hologalegina</taxon>
        <taxon>IRL clade</taxon>
        <taxon>Trifolieae</taxon>
        <taxon>Medicago</taxon>
    </lineage>
</organism>
<keyword evidence="3" id="KW-0520">NAD</keyword>
<dbReference type="PaxDb" id="3880-AET01406"/>
<dbReference type="SUPFAM" id="SSF52540">
    <property type="entry name" value="P-loop containing nucleoside triphosphate hydrolases"/>
    <property type="match status" value="1"/>
</dbReference>
<dbReference type="KEGG" id="mtr:11424317"/>
<dbReference type="GO" id="GO:0043531">
    <property type="term" value="F:ADP binding"/>
    <property type="evidence" value="ECO:0007669"/>
    <property type="project" value="InterPro"/>
</dbReference>
<name>G7LF48_MEDTR</name>
<keyword evidence="6" id="KW-0378">Hydrolase</keyword>
<reference evidence="9" key="4">
    <citation type="journal article" date="2018" name="Nat. Plants">
        <title>Whole-genome landscape of Medicago truncatula symbiotic genes.</title>
        <authorList>
            <person name="Pecrix Y."/>
            <person name="Staton S.E."/>
            <person name="Sallet E."/>
            <person name="Lelandais-Briere C."/>
            <person name="Moreau S."/>
            <person name="Carrere S."/>
            <person name="Blein T."/>
            <person name="Jardinaud M.F."/>
            <person name="Latrasse D."/>
            <person name="Zouine M."/>
            <person name="Zahm M."/>
            <person name="Kreplak J."/>
            <person name="Mayjonade B."/>
            <person name="Satge C."/>
            <person name="Perez M."/>
            <person name="Cauet S."/>
            <person name="Marande W."/>
            <person name="Chantry-Darmon C."/>
            <person name="Lopez-Roques C."/>
            <person name="Bouchez O."/>
            <person name="Berard A."/>
            <person name="Debelle F."/>
            <person name="Munos S."/>
            <person name="Bendahmane A."/>
            <person name="Berges H."/>
            <person name="Niebel A."/>
            <person name="Buitink J."/>
            <person name="Frugier F."/>
            <person name="Benhamed M."/>
            <person name="Crespi M."/>
            <person name="Gouzy J."/>
            <person name="Gamas P."/>
        </authorList>
    </citation>
    <scope>NUCLEOTIDE SEQUENCE [LARGE SCALE GENOMIC DNA]</scope>
    <source>
        <strain evidence="9">cv. Jemalong A17</strain>
    </source>
</reference>
<dbReference type="OrthoDB" id="1901675at2759"/>
<dbReference type="Proteomes" id="UP000002051">
    <property type="component" value="Chromosome 8"/>
</dbReference>
<keyword evidence="8" id="KW-1185">Reference proteome</keyword>
<dbReference type="InterPro" id="IPR000157">
    <property type="entry name" value="TIR_dom"/>
</dbReference>
<evidence type="ECO:0000256" key="3">
    <source>
        <dbReference type="ARBA" id="ARBA00023027"/>
    </source>
</evidence>
<dbReference type="SUPFAM" id="SSF52058">
    <property type="entry name" value="L domain-like"/>
    <property type="match status" value="1"/>
</dbReference>
<evidence type="ECO:0000313" key="7">
    <source>
        <dbReference type="EnsemblPlants" id="AET01406"/>
    </source>
</evidence>
<dbReference type="InterPro" id="IPR058192">
    <property type="entry name" value="WHD_ROQ1-like"/>
</dbReference>
<reference evidence="5 8" key="2">
    <citation type="journal article" date="2014" name="BMC Genomics">
        <title>An improved genome release (version Mt4.0) for the model legume Medicago truncatula.</title>
        <authorList>
            <person name="Tang H."/>
            <person name="Krishnakumar V."/>
            <person name="Bidwell S."/>
            <person name="Rosen B."/>
            <person name="Chan A."/>
            <person name="Zhou S."/>
            <person name="Gentzbittel L."/>
            <person name="Childs K.L."/>
            <person name="Yandell M."/>
            <person name="Gundlach H."/>
            <person name="Mayer K.F."/>
            <person name="Schwartz D.C."/>
            <person name="Town C.D."/>
        </authorList>
    </citation>
    <scope>GENOME REANNOTATION</scope>
    <source>
        <strain evidence="7 8">cv. Jemalong A17</strain>
    </source>
</reference>
<dbReference type="HOGENOM" id="CLU_001561_1_1_1"/>
<keyword evidence="1" id="KW-0433">Leucine-rich repeat</keyword>
<dbReference type="Pfam" id="PF23282">
    <property type="entry name" value="WHD_ROQ1"/>
    <property type="match status" value="1"/>
</dbReference>
<dbReference type="GO" id="GO:0016787">
    <property type="term" value="F:hydrolase activity"/>
    <property type="evidence" value="ECO:0007669"/>
    <property type="project" value="UniProtKB-KW"/>
</dbReference>
<evidence type="ECO:0000313" key="9">
    <source>
        <dbReference type="Proteomes" id="UP000265566"/>
    </source>
</evidence>
<accession>G7LF48</accession>
<protein>
    <submittedName>
        <fullName evidence="5">Disease resistance protein (TIR-NBS-LRR class)</fullName>
    </submittedName>
    <submittedName>
        <fullName evidence="6">Putative TIR domain, P-loop containing nucleoside triphosphate hydrolase</fullName>
    </submittedName>
</protein>
<dbReference type="EMBL" id="PSQE01000008">
    <property type="protein sequence ID" value="RHN38987.1"/>
    <property type="molecule type" value="Genomic_DNA"/>
</dbReference>
<dbReference type="Gene3D" id="3.40.50.300">
    <property type="entry name" value="P-loop containing nucleotide triphosphate hydrolases"/>
    <property type="match status" value="1"/>
</dbReference>
<dbReference type="AlphaFoldDB" id="G7LF48"/>
<dbReference type="EMBL" id="CM001224">
    <property type="protein sequence ID" value="AET01406.1"/>
    <property type="molecule type" value="Genomic_DNA"/>
</dbReference>
<dbReference type="PROSITE" id="PS50104">
    <property type="entry name" value="TIR"/>
    <property type="match status" value="1"/>
</dbReference>
<dbReference type="Gene3D" id="3.40.50.10140">
    <property type="entry name" value="Toll/interleukin-1 receptor homology (TIR) domain"/>
    <property type="match status" value="1"/>
</dbReference>
<dbReference type="InterPro" id="IPR032675">
    <property type="entry name" value="LRR_dom_sf"/>
</dbReference>
<evidence type="ECO:0000259" key="4">
    <source>
        <dbReference type="PROSITE" id="PS50104"/>
    </source>
</evidence>
<dbReference type="Gramene" id="rna44970">
    <property type="protein sequence ID" value="RHN38987.1"/>
    <property type="gene ID" value="gene44970"/>
</dbReference>
<dbReference type="InterPro" id="IPR027417">
    <property type="entry name" value="P-loop_NTPase"/>
</dbReference>
<dbReference type="InterPro" id="IPR044974">
    <property type="entry name" value="Disease_R_plants"/>
</dbReference>
<dbReference type="Proteomes" id="UP000265566">
    <property type="component" value="Chromosome 8"/>
</dbReference>
<dbReference type="Pfam" id="PF00931">
    <property type="entry name" value="NB-ARC"/>
    <property type="match status" value="1"/>
</dbReference>
<dbReference type="PANTHER" id="PTHR11017:SF560">
    <property type="entry name" value="RESISTANCE PROTEIN (TIR-NBS-LRR CLASS), PUTATIVE-RELATED"/>
    <property type="match status" value="1"/>
</dbReference>
<dbReference type="Gene3D" id="3.80.10.10">
    <property type="entry name" value="Ribonuclease Inhibitor"/>
    <property type="match status" value="1"/>
</dbReference>
<reference evidence="6" key="5">
    <citation type="journal article" date="2018" name="Nat. Plants">
        <title>Whole-genome landscape of Medicago truncatula symbiotic genes.</title>
        <authorList>
            <person name="Pecrix Y."/>
            <person name="Gamas P."/>
            <person name="Carrere S."/>
        </authorList>
    </citation>
    <scope>NUCLEOTIDE SEQUENCE</scope>
    <source>
        <tissue evidence="6">Leaves</tissue>
    </source>
</reference>
<keyword evidence="2" id="KW-0677">Repeat</keyword>
<evidence type="ECO:0000256" key="1">
    <source>
        <dbReference type="ARBA" id="ARBA00022614"/>
    </source>
</evidence>
<dbReference type="FunFam" id="3.40.50.10140:FF:000007">
    <property type="entry name" value="Disease resistance protein (TIR-NBS-LRR class)"/>
    <property type="match status" value="1"/>
</dbReference>
<dbReference type="eggNOG" id="ENOG502QQJE">
    <property type="taxonomic scope" value="Eukaryota"/>
</dbReference>
<dbReference type="GO" id="GO:0007165">
    <property type="term" value="P:signal transduction"/>
    <property type="evidence" value="ECO:0007669"/>
    <property type="project" value="InterPro"/>
</dbReference>
<evidence type="ECO:0000313" key="5">
    <source>
        <dbReference type="EMBL" id="AET01406.1"/>
    </source>
</evidence>
<evidence type="ECO:0000313" key="6">
    <source>
        <dbReference type="EMBL" id="RHN38987.1"/>
    </source>
</evidence>
<gene>
    <name evidence="7" type="primary">11424317</name>
    <name evidence="5" type="ordered locus">MTR_8g012200</name>
    <name evidence="6" type="ORF">MtrunA17_Chr8g0339031</name>
</gene>
<dbReference type="EnsemblPlants" id="AET01406">
    <property type="protein sequence ID" value="AET01406"/>
    <property type="gene ID" value="MTR_8g012200"/>
</dbReference>
<sequence>MYSSSSSSSTNPQYLHDVFINFRGEDVRRTFVSHLYAVLSNAGINTFLDNEKLEKGEDIGHELLQAISVSRISIIVFSKNYTESSWCLNELEKIMECRRLHGHVVLPVFYDVDPSVVRHQKGDFGKALEVAAKSRYIIEEVMVKELGKWRKVLTEASNLSGWDGSAFRSDRELVKKIVEAILPKLDNTTLSITEFPVGLESHVKQVVGVIEKHSGDVCMVGIWGMGGSGKTTVAKAIYNEIHRRFDCTSFIENIREVCEKDTKGHIHLQQQLLSDVLKTKEKIHSIASGTATIQRELTGKKALVILDDVTDFQQIKALCGNHKFFGAGSVLIVTTRDVHILKLLNVDSVYKMEEMQKNESLELFSWHAFRKASPRGGFSELSRNVAAYCGGLPLALEVLGSYLFERTKQEWISVLSKLERIPNDQVHEKLRISYDGLKDDMVKDIFLDICCFFIGKDRAYVTEILNGCGLYADIGIAVLIDRSLLKVEKNNKLGMHDLIRDMGREIVRESSAREPGKRSRLWFHEDVHDVLAKNTGTETVEALIFNLQRTGRGSFSTNTFQDMKKLRLLQLDRVDLTGDFGYLSKQLRWVNWQRSTFNFVPNDFDQENLVAFELKYSNVKQVWKETKLLHKLKILNLSHSKHLKRTPDFSKLPNLEKLIMKDCQSLSDIHPSIGDLKNLLLINLKDCASLVNLPREIYRLRSVKTLILSGCSKIVKLEEDIVQMKSLTTLIAENAGVKQVPFSIVRSKNITHISLCGYQGLSRDVFPSIIWSWMSPTMNSLARIPSFGGISMSLVSLNIDSDNLGLVYQSPILSSCSKLRCVSVQCHSEIQLKQELKVFLNDLTELEISHASQISDLSLQSLLIGMGSYHKVNETLGKSLSQGLATNDSRASFLPGNNIPSWLAYTCEGPSVCFQVPKDSNCGMKGITLCVLYSSTLKNMATECLTSVLIINYTKFTIHIYKRDTVMTFNDEDWEGVVSNLGVGDNVEIFVAFGHGLTAKETAVYLIYDQSTAMEIESSIAMEVEPIPEVQVQSSPDVVMELSPGVEAQPSSDVETESPIAVKSEPIPKPNDKIFVKLAKRVGGCLCLNQN</sequence>
<dbReference type="SUPFAM" id="SSF52200">
    <property type="entry name" value="Toll/Interleukin receptor TIR domain"/>
    <property type="match status" value="1"/>
</dbReference>
<dbReference type="GO" id="GO:0006952">
    <property type="term" value="P:defense response"/>
    <property type="evidence" value="ECO:0007669"/>
    <property type="project" value="InterPro"/>
</dbReference>
<reference evidence="5 8" key="1">
    <citation type="journal article" date="2011" name="Nature">
        <title>The Medicago genome provides insight into the evolution of rhizobial symbioses.</title>
        <authorList>
            <person name="Young N.D."/>
            <person name="Debelle F."/>
            <person name="Oldroyd G.E."/>
            <person name="Geurts R."/>
            <person name="Cannon S.B."/>
            <person name="Udvardi M.K."/>
            <person name="Benedito V.A."/>
            <person name="Mayer K.F."/>
            <person name="Gouzy J."/>
            <person name="Schoof H."/>
            <person name="Van de Peer Y."/>
            <person name="Proost S."/>
            <person name="Cook D.R."/>
            <person name="Meyers B.C."/>
            <person name="Spannagl M."/>
            <person name="Cheung F."/>
            <person name="De Mita S."/>
            <person name="Krishnakumar V."/>
            <person name="Gundlach H."/>
            <person name="Zhou S."/>
            <person name="Mudge J."/>
            <person name="Bharti A.K."/>
            <person name="Murray J.D."/>
            <person name="Naoumkina M.A."/>
            <person name="Rosen B."/>
            <person name="Silverstein K.A."/>
            <person name="Tang H."/>
            <person name="Rombauts S."/>
            <person name="Zhao P.X."/>
            <person name="Zhou P."/>
            <person name="Barbe V."/>
            <person name="Bardou P."/>
            <person name="Bechner M."/>
            <person name="Bellec A."/>
            <person name="Berger A."/>
            <person name="Berges H."/>
            <person name="Bidwell S."/>
            <person name="Bisseling T."/>
            <person name="Choisne N."/>
            <person name="Couloux A."/>
            <person name="Denny R."/>
            <person name="Deshpande S."/>
            <person name="Dai X."/>
            <person name="Doyle J.J."/>
            <person name="Dudez A.M."/>
            <person name="Farmer A.D."/>
            <person name="Fouteau S."/>
            <person name="Franken C."/>
            <person name="Gibelin C."/>
            <person name="Gish J."/>
            <person name="Goldstein S."/>
            <person name="Gonzalez A.J."/>
            <person name="Green P.J."/>
            <person name="Hallab A."/>
            <person name="Hartog M."/>
            <person name="Hua A."/>
            <person name="Humphray S.J."/>
            <person name="Jeong D.H."/>
            <person name="Jing Y."/>
            <person name="Jocker A."/>
            <person name="Kenton S.M."/>
            <person name="Kim D.J."/>
            <person name="Klee K."/>
            <person name="Lai H."/>
            <person name="Lang C."/>
            <person name="Lin S."/>
            <person name="Macmil S.L."/>
            <person name="Magdelenat G."/>
            <person name="Matthews L."/>
            <person name="McCorrison J."/>
            <person name="Monaghan E.L."/>
            <person name="Mun J.H."/>
            <person name="Najar F.Z."/>
            <person name="Nicholson C."/>
            <person name="Noirot C."/>
            <person name="O'Bleness M."/>
            <person name="Paule C.R."/>
            <person name="Poulain J."/>
            <person name="Prion F."/>
            <person name="Qin B."/>
            <person name="Qu C."/>
            <person name="Retzel E.F."/>
            <person name="Riddle C."/>
            <person name="Sallet E."/>
            <person name="Samain S."/>
            <person name="Samson N."/>
            <person name="Sanders I."/>
            <person name="Saurat O."/>
            <person name="Scarpelli C."/>
            <person name="Schiex T."/>
            <person name="Segurens B."/>
            <person name="Severin A.J."/>
            <person name="Sherrier D.J."/>
            <person name="Shi R."/>
            <person name="Sims S."/>
            <person name="Singer S.R."/>
            <person name="Sinharoy S."/>
            <person name="Sterck L."/>
            <person name="Viollet A."/>
            <person name="Wang B.B."/>
            <person name="Wang K."/>
            <person name="Wang M."/>
            <person name="Wang X."/>
            <person name="Warfsmann J."/>
            <person name="Weissenbach J."/>
            <person name="White D.D."/>
            <person name="White J.D."/>
            <person name="Wiley G.B."/>
            <person name="Wincker P."/>
            <person name="Xing Y."/>
            <person name="Yang L."/>
            <person name="Yao Z."/>
            <person name="Ying F."/>
            <person name="Zhai J."/>
            <person name="Zhou L."/>
            <person name="Zuber A."/>
            <person name="Denarie J."/>
            <person name="Dixon R.A."/>
            <person name="May G.D."/>
            <person name="Schwartz D.C."/>
            <person name="Rogers J."/>
            <person name="Quetier F."/>
            <person name="Town C.D."/>
            <person name="Roe B.A."/>
        </authorList>
    </citation>
    <scope>NUCLEOTIDE SEQUENCE [LARGE SCALE GENOMIC DNA]</scope>
    <source>
        <strain evidence="5">A17</strain>
        <strain evidence="7 8">cv. Jemalong A17</strain>
    </source>
</reference>
<dbReference type="PANTHER" id="PTHR11017">
    <property type="entry name" value="LEUCINE-RICH REPEAT-CONTAINING PROTEIN"/>
    <property type="match status" value="1"/>
</dbReference>
<dbReference type="InterPro" id="IPR002182">
    <property type="entry name" value="NB-ARC"/>
</dbReference>
<evidence type="ECO:0000313" key="8">
    <source>
        <dbReference type="Proteomes" id="UP000002051"/>
    </source>
</evidence>
<reference evidence="7" key="3">
    <citation type="submission" date="2015-04" db="UniProtKB">
        <authorList>
            <consortium name="EnsemblPlants"/>
        </authorList>
    </citation>
    <scope>IDENTIFICATION</scope>
    <source>
        <strain evidence="7">cv. Jemalong A17</strain>
    </source>
</reference>